<feature type="non-terminal residue" evidence="1">
    <location>
        <position position="1"/>
    </location>
</feature>
<dbReference type="GO" id="GO:0010484">
    <property type="term" value="F:histone H3 acetyltransferase activity"/>
    <property type="evidence" value="ECO:0007669"/>
    <property type="project" value="TreeGrafter"/>
</dbReference>
<evidence type="ECO:0000313" key="1">
    <source>
        <dbReference type="EMBL" id="KAH7133021.1"/>
    </source>
</evidence>
<dbReference type="Gene3D" id="3.40.630.30">
    <property type="match status" value="1"/>
</dbReference>
<dbReference type="EMBL" id="JAGMUV010000016">
    <property type="protein sequence ID" value="KAH7133021.1"/>
    <property type="molecule type" value="Genomic_DNA"/>
</dbReference>
<dbReference type="OrthoDB" id="5085240at2759"/>
<reference evidence="1" key="1">
    <citation type="journal article" date="2021" name="Nat. Commun.">
        <title>Genetic determinants of endophytism in the Arabidopsis root mycobiome.</title>
        <authorList>
            <person name="Mesny F."/>
            <person name="Miyauchi S."/>
            <person name="Thiergart T."/>
            <person name="Pickel B."/>
            <person name="Atanasova L."/>
            <person name="Karlsson M."/>
            <person name="Huettel B."/>
            <person name="Barry K.W."/>
            <person name="Haridas S."/>
            <person name="Chen C."/>
            <person name="Bauer D."/>
            <person name="Andreopoulos W."/>
            <person name="Pangilinan J."/>
            <person name="LaButti K."/>
            <person name="Riley R."/>
            <person name="Lipzen A."/>
            <person name="Clum A."/>
            <person name="Drula E."/>
            <person name="Henrissat B."/>
            <person name="Kohler A."/>
            <person name="Grigoriev I.V."/>
            <person name="Martin F.M."/>
            <person name="Hacquard S."/>
        </authorList>
    </citation>
    <scope>NUCLEOTIDE SEQUENCE</scope>
    <source>
        <strain evidence="1">MPI-CAGE-AT-0147</strain>
    </source>
</reference>
<sequence length="97" mass="10798">RVVNNDGDRESLIVLGGLKCVFQKQLPEKAKSYIARLICDRARMSIAIVRKLLGVVGGVTCRPFKHRKFAEIVFCVVLSDEQAKGYGAPDLQTNKSY</sequence>
<keyword evidence="2" id="KW-1185">Reference proteome</keyword>
<protein>
    <submittedName>
        <fullName evidence="1">Uncharacterized protein</fullName>
    </submittedName>
</protein>
<dbReference type="GO" id="GO:0045944">
    <property type="term" value="P:positive regulation of transcription by RNA polymerase II"/>
    <property type="evidence" value="ECO:0007669"/>
    <property type="project" value="TreeGrafter"/>
</dbReference>
<dbReference type="PANTHER" id="PTHR45750:SF3">
    <property type="entry name" value="HISTONE ACETYLTRANSFERASE"/>
    <property type="match status" value="1"/>
</dbReference>
<feature type="non-terminal residue" evidence="1">
    <location>
        <position position="97"/>
    </location>
</feature>
<dbReference type="PANTHER" id="PTHR45750">
    <property type="entry name" value="GH11602P"/>
    <property type="match status" value="1"/>
</dbReference>
<name>A0A9P9IUN7_9HYPO</name>
<gene>
    <name evidence="1" type="ORF">EDB81DRAFT_603130</name>
</gene>
<comment type="caution">
    <text evidence="1">The sequence shown here is derived from an EMBL/GenBank/DDBJ whole genome shotgun (WGS) entry which is preliminary data.</text>
</comment>
<organism evidence="1 2">
    <name type="scientific">Dactylonectria macrodidyma</name>
    <dbReference type="NCBI Taxonomy" id="307937"/>
    <lineage>
        <taxon>Eukaryota</taxon>
        <taxon>Fungi</taxon>
        <taxon>Dikarya</taxon>
        <taxon>Ascomycota</taxon>
        <taxon>Pezizomycotina</taxon>
        <taxon>Sordariomycetes</taxon>
        <taxon>Hypocreomycetidae</taxon>
        <taxon>Hypocreales</taxon>
        <taxon>Nectriaceae</taxon>
        <taxon>Dactylonectria</taxon>
    </lineage>
</organism>
<proteinExistence type="predicted"/>
<evidence type="ECO:0000313" key="2">
    <source>
        <dbReference type="Proteomes" id="UP000738349"/>
    </source>
</evidence>
<dbReference type="AlphaFoldDB" id="A0A9P9IUN7"/>
<dbReference type="GO" id="GO:0000123">
    <property type="term" value="C:histone acetyltransferase complex"/>
    <property type="evidence" value="ECO:0007669"/>
    <property type="project" value="TreeGrafter"/>
</dbReference>
<dbReference type="InterPro" id="IPR037800">
    <property type="entry name" value="GCN5"/>
</dbReference>
<dbReference type="Proteomes" id="UP000738349">
    <property type="component" value="Unassembled WGS sequence"/>
</dbReference>
<accession>A0A9P9IUN7</accession>